<dbReference type="PANTHER" id="PTHR10744:SF1">
    <property type="entry name" value="SMALL RIBOSOMAL SUBUNIT PROTEIN US17M"/>
    <property type="match status" value="1"/>
</dbReference>
<protein>
    <recommendedName>
        <fullName evidence="6">30S ribosomal protein S17, chloroplastic</fullName>
    </recommendedName>
</protein>
<dbReference type="InterPro" id="IPR000266">
    <property type="entry name" value="Ribosomal_uS17"/>
</dbReference>
<dbReference type="SUPFAM" id="SSF50249">
    <property type="entry name" value="Nucleic acid-binding proteins"/>
    <property type="match status" value="1"/>
</dbReference>
<comment type="similarity">
    <text evidence="1">Belongs to the universal ribosomal protein uS17 family.</text>
</comment>
<keyword evidence="3" id="KW-0687">Ribonucleoprotein</keyword>
<dbReference type="AlphaFoldDB" id="A0A8J5XMV1"/>
<keyword evidence="2" id="KW-0689">Ribosomal protein</keyword>
<evidence type="ECO:0000313" key="4">
    <source>
        <dbReference type="EMBL" id="KAG8462010.1"/>
    </source>
</evidence>
<evidence type="ECO:0000256" key="2">
    <source>
        <dbReference type="ARBA" id="ARBA00022980"/>
    </source>
</evidence>
<accession>A0A8J5XMV1</accession>
<dbReference type="GO" id="GO:0003735">
    <property type="term" value="F:structural constituent of ribosome"/>
    <property type="evidence" value="ECO:0007669"/>
    <property type="project" value="InterPro"/>
</dbReference>
<name>A0A8J5XMV1_DIALT</name>
<dbReference type="EMBL" id="JAGTXO010000023">
    <property type="protein sequence ID" value="KAG8462010.1"/>
    <property type="molecule type" value="Genomic_DNA"/>
</dbReference>
<dbReference type="CDD" id="cd00364">
    <property type="entry name" value="Ribosomal_uS17"/>
    <property type="match status" value="1"/>
</dbReference>
<dbReference type="Proteomes" id="UP000751190">
    <property type="component" value="Unassembled WGS sequence"/>
</dbReference>
<dbReference type="Gene3D" id="2.40.50.140">
    <property type="entry name" value="Nucleic acid-binding proteins"/>
    <property type="match status" value="1"/>
</dbReference>
<organism evidence="4 5">
    <name type="scientific">Diacronema lutheri</name>
    <name type="common">Unicellular marine alga</name>
    <name type="synonym">Monochrysis lutheri</name>
    <dbReference type="NCBI Taxonomy" id="2081491"/>
    <lineage>
        <taxon>Eukaryota</taxon>
        <taxon>Haptista</taxon>
        <taxon>Haptophyta</taxon>
        <taxon>Pavlovophyceae</taxon>
        <taxon>Pavlovales</taxon>
        <taxon>Pavlovaceae</taxon>
        <taxon>Diacronema</taxon>
    </lineage>
</organism>
<keyword evidence="5" id="KW-1185">Reference proteome</keyword>
<comment type="caution">
    <text evidence="4">The sequence shown here is derived from an EMBL/GenBank/DDBJ whole genome shotgun (WGS) entry which is preliminary data.</text>
</comment>
<dbReference type="GO" id="GO:0022627">
    <property type="term" value="C:cytosolic small ribosomal subunit"/>
    <property type="evidence" value="ECO:0007669"/>
    <property type="project" value="TreeGrafter"/>
</dbReference>
<sequence>MVQGKLIGQVISAKMQQSVVVKVPYWHVVQRLQMRIVRHTKLMAHDELESREGDTVQLKQSRPYSKRKHHKVIEILKRAPVW</sequence>
<evidence type="ECO:0008006" key="6">
    <source>
        <dbReference type="Google" id="ProtNLM"/>
    </source>
</evidence>
<proteinExistence type="inferred from homology"/>
<dbReference type="GO" id="GO:0006412">
    <property type="term" value="P:translation"/>
    <property type="evidence" value="ECO:0007669"/>
    <property type="project" value="InterPro"/>
</dbReference>
<evidence type="ECO:0000256" key="1">
    <source>
        <dbReference type="ARBA" id="ARBA00010254"/>
    </source>
</evidence>
<dbReference type="PANTHER" id="PTHR10744">
    <property type="entry name" value="40S RIBOSOMAL PROTEIN S11 FAMILY MEMBER"/>
    <property type="match status" value="1"/>
</dbReference>
<evidence type="ECO:0000313" key="5">
    <source>
        <dbReference type="Proteomes" id="UP000751190"/>
    </source>
</evidence>
<dbReference type="Pfam" id="PF00366">
    <property type="entry name" value="Ribosomal_S17"/>
    <property type="match status" value="1"/>
</dbReference>
<gene>
    <name evidence="4" type="ORF">KFE25_014029</name>
</gene>
<dbReference type="OrthoDB" id="274752at2759"/>
<dbReference type="InterPro" id="IPR012340">
    <property type="entry name" value="NA-bd_OB-fold"/>
</dbReference>
<evidence type="ECO:0000256" key="3">
    <source>
        <dbReference type="ARBA" id="ARBA00023274"/>
    </source>
</evidence>
<reference evidence="4" key="1">
    <citation type="submission" date="2021-05" db="EMBL/GenBank/DDBJ databases">
        <title>The genome of the haptophyte Pavlova lutheri (Diacronema luteri, Pavlovales) - a model for lipid biosynthesis in eukaryotic algae.</title>
        <authorList>
            <person name="Hulatt C.J."/>
            <person name="Posewitz M.C."/>
        </authorList>
    </citation>
    <scope>NUCLEOTIDE SEQUENCE</scope>
    <source>
        <strain evidence="4">NIVA-4/92</strain>
    </source>
</reference>